<gene>
    <name evidence="2" type="ORF">NPIL_444311</name>
</gene>
<comment type="caution">
    <text evidence="2">The sequence shown here is derived from an EMBL/GenBank/DDBJ whole genome shotgun (WGS) entry which is preliminary data.</text>
</comment>
<feature type="region of interest" description="Disordered" evidence="1">
    <location>
        <begin position="64"/>
        <end position="97"/>
    </location>
</feature>
<accession>A0A8X6IDU0</accession>
<organism evidence="2 3">
    <name type="scientific">Nephila pilipes</name>
    <name type="common">Giant wood spider</name>
    <name type="synonym">Nephila maculata</name>
    <dbReference type="NCBI Taxonomy" id="299642"/>
    <lineage>
        <taxon>Eukaryota</taxon>
        <taxon>Metazoa</taxon>
        <taxon>Ecdysozoa</taxon>
        <taxon>Arthropoda</taxon>
        <taxon>Chelicerata</taxon>
        <taxon>Arachnida</taxon>
        <taxon>Araneae</taxon>
        <taxon>Araneomorphae</taxon>
        <taxon>Entelegynae</taxon>
        <taxon>Araneoidea</taxon>
        <taxon>Nephilidae</taxon>
        <taxon>Nephila</taxon>
    </lineage>
</organism>
<name>A0A8X6IDU0_NEPPI</name>
<sequence length="97" mass="11431">MEGTFEDDFEIMLEHFFRGKKAYKQYCSRNVFHQRSRHVPDRCTKIQDILTLVSGAFWVQKKTESSVYRKDHNEGESLTVPRPQKNATLSPTTLYQC</sequence>
<protein>
    <submittedName>
        <fullName evidence="2">Uncharacterized protein</fullName>
    </submittedName>
</protein>
<dbReference type="AlphaFoldDB" id="A0A8X6IDU0"/>
<proteinExistence type="predicted"/>
<feature type="compositionally biased region" description="Polar residues" evidence="1">
    <location>
        <begin position="85"/>
        <end position="97"/>
    </location>
</feature>
<dbReference type="Proteomes" id="UP000887013">
    <property type="component" value="Unassembled WGS sequence"/>
</dbReference>
<evidence type="ECO:0000256" key="1">
    <source>
        <dbReference type="SAM" id="MobiDB-lite"/>
    </source>
</evidence>
<keyword evidence="3" id="KW-1185">Reference proteome</keyword>
<evidence type="ECO:0000313" key="3">
    <source>
        <dbReference type="Proteomes" id="UP000887013"/>
    </source>
</evidence>
<reference evidence="2" key="1">
    <citation type="submission" date="2020-08" db="EMBL/GenBank/DDBJ databases">
        <title>Multicomponent nature underlies the extraordinary mechanical properties of spider dragline silk.</title>
        <authorList>
            <person name="Kono N."/>
            <person name="Nakamura H."/>
            <person name="Mori M."/>
            <person name="Yoshida Y."/>
            <person name="Ohtoshi R."/>
            <person name="Malay A.D."/>
            <person name="Moran D.A.P."/>
            <person name="Tomita M."/>
            <person name="Numata K."/>
            <person name="Arakawa K."/>
        </authorList>
    </citation>
    <scope>NUCLEOTIDE SEQUENCE</scope>
</reference>
<feature type="compositionally biased region" description="Basic and acidic residues" evidence="1">
    <location>
        <begin position="64"/>
        <end position="75"/>
    </location>
</feature>
<evidence type="ECO:0000313" key="2">
    <source>
        <dbReference type="EMBL" id="GFS39044.1"/>
    </source>
</evidence>
<dbReference type="EMBL" id="BMAW01043369">
    <property type="protein sequence ID" value="GFS39044.1"/>
    <property type="molecule type" value="Genomic_DNA"/>
</dbReference>